<reference evidence="2 3" key="1">
    <citation type="submission" date="2024-03" db="EMBL/GenBank/DDBJ databases">
        <title>Human intestinal bacterial collection.</title>
        <authorList>
            <person name="Pauvert C."/>
            <person name="Hitch T.C.A."/>
            <person name="Clavel T."/>
        </authorList>
    </citation>
    <scope>NUCLEOTIDE SEQUENCE [LARGE SCALE GENOMIC DNA]</scope>
    <source>
        <strain evidence="2 3">CLA-AA-H255</strain>
    </source>
</reference>
<dbReference type="RefSeq" id="WP_349153369.1">
    <property type="nucleotide sequence ID" value="NZ_JBBMER010000003.1"/>
</dbReference>
<organism evidence="2 3">
    <name type="scientific">[Lactobacillus] rogosae</name>
    <dbReference type="NCBI Taxonomy" id="706562"/>
    <lineage>
        <taxon>Bacteria</taxon>
        <taxon>Bacillati</taxon>
        <taxon>Bacillota</taxon>
        <taxon>Clostridia</taxon>
        <taxon>Lachnospirales</taxon>
        <taxon>Lachnospiraceae</taxon>
        <taxon>Lachnospira</taxon>
    </lineage>
</organism>
<name>A0ABV1BTZ1_9FIRM</name>
<protein>
    <submittedName>
        <fullName evidence="2">Uncharacterized protein</fullName>
    </submittedName>
</protein>
<dbReference type="EMBL" id="JBBMER010000003">
    <property type="protein sequence ID" value="MEQ2379214.1"/>
    <property type="molecule type" value="Genomic_DNA"/>
</dbReference>
<sequence>MTVIGAGSYSIKSVSYNNDITVIKDNQNTDTNVSSSGINSKLENAEAASDKSVDDVYADDEQVKEADKTPRHSDPKNFTFDFKKGNEFNLEGATRDYEDINVSKALTDMKKDEVLERYKFFVDSPNLGTDTDGTVRIVRR</sequence>
<proteinExistence type="predicted"/>
<comment type="caution">
    <text evidence="2">The sequence shown here is derived from an EMBL/GenBank/DDBJ whole genome shotgun (WGS) entry which is preliminary data.</text>
</comment>
<evidence type="ECO:0000313" key="2">
    <source>
        <dbReference type="EMBL" id="MEQ2379214.1"/>
    </source>
</evidence>
<dbReference type="Proteomes" id="UP001442364">
    <property type="component" value="Unassembled WGS sequence"/>
</dbReference>
<keyword evidence="3" id="KW-1185">Reference proteome</keyword>
<accession>A0ABV1BTZ1</accession>
<gene>
    <name evidence="2" type="ORF">WMO14_04890</name>
</gene>
<evidence type="ECO:0000313" key="3">
    <source>
        <dbReference type="Proteomes" id="UP001442364"/>
    </source>
</evidence>
<feature type="region of interest" description="Disordered" evidence="1">
    <location>
        <begin position="27"/>
        <end position="55"/>
    </location>
</feature>
<evidence type="ECO:0000256" key="1">
    <source>
        <dbReference type="SAM" id="MobiDB-lite"/>
    </source>
</evidence>
<feature type="compositionally biased region" description="Polar residues" evidence="1">
    <location>
        <begin position="27"/>
        <end position="42"/>
    </location>
</feature>